<dbReference type="BioCyc" id="RCHA213810:RUM_RS08300-MONOMER"/>
<reference evidence="1" key="1">
    <citation type="submission" date="2010-03" db="EMBL/GenBank/DDBJ databases">
        <title>The genome sequence of Ruminococcus sp. 18P13.</title>
        <authorList>
            <consortium name="metaHIT consortium -- http://www.metahit.eu/"/>
            <person name="Pajon A."/>
            <person name="Turner K."/>
            <person name="Parkhill J."/>
            <person name="Bernalier A."/>
        </authorList>
    </citation>
    <scope>NUCLEOTIDE SEQUENCE [LARGE SCALE GENOMIC DNA]</scope>
    <source>
        <strain evidence="1">Type strain: 18P13</strain>
    </source>
</reference>
<dbReference type="Proteomes" id="UP000007054">
    <property type="component" value="Chromosome"/>
</dbReference>
<organism evidence="1 2">
    <name type="scientific">Ruminococcus champanellensis (strain DSM 18848 / JCM 17042 / KCTC 15320 / 18P13)</name>
    <dbReference type="NCBI Taxonomy" id="213810"/>
    <lineage>
        <taxon>Bacteria</taxon>
        <taxon>Bacillati</taxon>
        <taxon>Bacillota</taxon>
        <taxon>Clostridia</taxon>
        <taxon>Eubacteriales</taxon>
        <taxon>Oscillospiraceae</taxon>
        <taxon>Ruminococcus</taxon>
    </lineage>
</organism>
<dbReference type="GeneID" id="83156411"/>
<dbReference type="HOGENOM" id="CLU_077602_3_0_9"/>
<protein>
    <submittedName>
        <fullName evidence="1">Uncharacterized protein</fullName>
    </submittedName>
</protein>
<evidence type="ECO:0000313" key="1">
    <source>
        <dbReference type="EMBL" id="CBL17780.1"/>
    </source>
</evidence>
<gene>
    <name evidence="1" type="ordered locus">RUM_17080</name>
</gene>
<sequence length="121" mass="13869">MAERRMFSKAVIDSDAFIDLPASARLLYYDLAMRADDDGFINSPKKIMRMVGCGETDLAALISNGFVIYFKSGIVAIRHWKMQNYIQKDRYKATIYQDERKALDLQKNGVYIVVDSSKTQE</sequence>
<dbReference type="PATRIC" id="fig|213810.4.peg.1598"/>
<dbReference type="RefSeq" id="WP_015558686.1">
    <property type="nucleotide sequence ID" value="NC_021039.1"/>
</dbReference>
<reference evidence="1" key="2">
    <citation type="submission" date="2010-03" db="EMBL/GenBank/DDBJ databases">
        <authorList>
            <person name="Pajon A."/>
        </authorList>
    </citation>
    <scope>NUCLEOTIDE SEQUENCE</scope>
    <source>
        <strain evidence="1">Type strain: 18P13</strain>
    </source>
</reference>
<proteinExistence type="predicted"/>
<evidence type="ECO:0000313" key="2">
    <source>
        <dbReference type="Proteomes" id="UP000007054"/>
    </source>
</evidence>
<name>D4LDT5_RUMC1</name>
<dbReference type="KEGG" id="rch:RUM_17080"/>
<dbReference type="AlphaFoldDB" id="D4LDT5"/>
<dbReference type="STRING" id="213810.RUM_17080"/>
<keyword evidence="2" id="KW-1185">Reference proteome</keyword>
<accession>D4LDT5</accession>
<dbReference type="EMBL" id="FP929052">
    <property type="protein sequence ID" value="CBL17780.1"/>
    <property type="molecule type" value="Genomic_DNA"/>
</dbReference>